<gene>
    <name evidence="1" type="ORF">J4032_20620</name>
</gene>
<protein>
    <submittedName>
        <fullName evidence="1">Uncharacterized protein</fullName>
    </submittedName>
</protein>
<dbReference type="RefSeq" id="WP_242332468.1">
    <property type="nucleotide sequence ID" value="NZ_CP071872.1"/>
</dbReference>
<accession>A0ABY3WPN8</accession>
<dbReference type="Proteomes" id="UP000828924">
    <property type="component" value="Chromosome"/>
</dbReference>
<organism evidence="1 2">
    <name type="scientific">Streptomyces formicae</name>
    <dbReference type="NCBI Taxonomy" id="1616117"/>
    <lineage>
        <taxon>Bacteria</taxon>
        <taxon>Bacillati</taxon>
        <taxon>Actinomycetota</taxon>
        <taxon>Actinomycetes</taxon>
        <taxon>Kitasatosporales</taxon>
        <taxon>Streptomycetaceae</taxon>
        <taxon>Streptomyces</taxon>
    </lineage>
</organism>
<sequence length="110" mass="11910">MHEAEFNAMGVRIERWPRSLTKAGQVLIEGGRLALLTSYGRVIDSAPVQAVRAERPWFAGSRSTVATVNGTRYRLTMDRAARARDGHRIDGTALAGRFLATVRRAGGSGG</sequence>
<evidence type="ECO:0000313" key="2">
    <source>
        <dbReference type="Proteomes" id="UP000828924"/>
    </source>
</evidence>
<evidence type="ECO:0000313" key="1">
    <source>
        <dbReference type="EMBL" id="UNM13556.1"/>
    </source>
</evidence>
<name>A0ABY3WPN8_9ACTN</name>
<dbReference type="EMBL" id="CP071872">
    <property type="protein sequence ID" value="UNM13556.1"/>
    <property type="molecule type" value="Genomic_DNA"/>
</dbReference>
<reference evidence="1 2" key="1">
    <citation type="submission" date="2021-03" db="EMBL/GenBank/DDBJ databases">
        <title>Complete genome of Streptomyces formicae strain 1H-GS9 (DSM 100524).</title>
        <authorList>
            <person name="Atanasov K.E."/>
            <person name="Altabella T."/>
            <person name="Ferrer A."/>
        </authorList>
    </citation>
    <scope>NUCLEOTIDE SEQUENCE [LARGE SCALE GENOMIC DNA]</scope>
    <source>
        <strain evidence="1 2">1H-GS9</strain>
    </source>
</reference>
<keyword evidence="2" id="KW-1185">Reference proteome</keyword>
<proteinExistence type="predicted"/>